<dbReference type="SUPFAM" id="SSF69318">
    <property type="entry name" value="Integrin alpha N-terminal domain"/>
    <property type="match status" value="1"/>
</dbReference>
<proteinExistence type="inferred from homology"/>
<dbReference type="InterPro" id="IPR013517">
    <property type="entry name" value="FG-GAP"/>
</dbReference>
<keyword evidence="6 8" id="KW-0472">Membrane</keyword>
<dbReference type="AlphaFoldDB" id="A0A0S4JR51"/>
<evidence type="ECO:0000256" key="7">
    <source>
        <dbReference type="ARBA" id="ARBA00023180"/>
    </source>
</evidence>
<evidence type="ECO:0000313" key="11">
    <source>
        <dbReference type="EMBL" id="CUG91852.1"/>
    </source>
</evidence>
<feature type="transmembrane region" description="Helical" evidence="8">
    <location>
        <begin position="616"/>
        <end position="638"/>
    </location>
</feature>
<keyword evidence="3 8" id="KW-0812">Transmembrane</keyword>
<evidence type="ECO:0000256" key="1">
    <source>
        <dbReference type="ARBA" id="ARBA00004479"/>
    </source>
</evidence>
<name>A0A0S4JR51_BODSA</name>
<dbReference type="Gene3D" id="2.130.10.130">
    <property type="entry name" value="Integrin alpha, N-terminal"/>
    <property type="match status" value="1"/>
</dbReference>
<dbReference type="Pfam" id="PF13517">
    <property type="entry name" value="FG-GAP_3"/>
    <property type="match status" value="1"/>
</dbReference>
<evidence type="ECO:0000256" key="2">
    <source>
        <dbReference type="ARBA" id="ARBA00006496"/>
    </source>
</evidence>
<dbReference type="GO" id="GO:0005886">
    <property type="term" value="C:plasma membrane"/>
    <property type="evidence" value="ECO:0007669"/>
    <property type="project" value="TreeGrafter"/>
</dbReference>
<keyword evidence="12" id="KW-1185">Reference proteome</keyword>
<evidence type="ECO:0000256" key="4">
    <source>
        <dbReference type="ARBA" id="ARBA00022729"/>
    </source>
</evidence>
<sequence>MLLVSTVVVAWPPQANGGWEDVTSQIFPPGMSPVRPSALVDWNGDQFIDMVVIGNGVGSAQSNVFSVYEWQDGNHSFVLAYQSPPLSVVGSNPAVADAISNVVVGDFNRNGRNDVVVLTASGTLWVLHGSSQSITQVNSSMLPPVVDGTISGTLPQLSAINVFGRCALPDLVLTTTTGSLYVLRNTLGDTAATCDFIGGEQLSFEPILIDQNVEPLSVLTADVSGMCNAQLLYGVSSGASGLVTYRLYNDGMAASTDLFSVPSYAGTPIAVDVNADGATDFAFPFCTSTDAACQSGLSGYSALLFVNNAVGGATCGEYDCCAGFISSYPNVPVGSGDQGAGFSVVSLSSLSGGSCPGLSTFPRTLSTNGPLSMPHVVRFGDYNRDSYADFLSATNIGPAILTRTNGGAFPPSFDCSIISTSAAGNSNRLIPFYFDIEEDGRLDIIIMDTAPTTNDGIGLYSVWNGLSMHEDYFLTAVVLNGVNVNAATAANPAPAGVGFPATAATQVGAVHRFQWQDIDTNLRTQEFTQQGASQSHSLQNPRVHFGLGRTFSYIQNYASGIHFSTVAPGTSASSTALSYTWSSSYLIPNSQVVVIPYPLTNPSAWLIKLFLSSSKYITLLIISLATALAVIGVPIVILKYREMQEDNAEMKRHA</sequence>
<comment type="subcellular location">
    <subcellularLocation>
        <location evidence="1">Membrane</location>
        <topology evidence="1">Single-pass type I membrane protein</topology>
    </subcellularLocation>
</comment>
<dbReference type="OMA" id="HEDYFLT"/>
<evidence type="ECO:0000256" key="6">
    <source>
        <dbReference type="ARBA" id="ARBA00023136"/>
    </source>
</evidence>
<comment type="similarity">
    <text evidence="2">Belongs to the TIP family.</text>
</comment>
<keyword evidence="4 9" id="KW-0732">Signal</keyword>
<evidence type="ECO:0000313" key="12">
    <source>
        <dbReference type="Proteomes" id="UP000051952"/>
    </source>
</evidence>
<dbReference type="PANTHER" id="PTHR13412:SF0">
    <property type="entry name" value="T-CELL IMMUNOMODULATORY PROTEIN"/>
    <property type="match status" value="1"/>
</dbReference>
<gene>
    <name evidence="11" type="ORF">BSAL_34460</name>
</gene>
<keyword evidence="7" id="KW-0325">Glycoprotein</keyword>
<dbReference type="InterPro" id="IPR024881">
    <property type="entry name" value="Tip"/>
</dbReference>
<dbReference type="InterPro" id="IPR057089">
    <property type="entry name" value="C2_TIP"/>
</dbReference>
<protein>
    <submittedName>
        <fullName evidence="11">Membrane-associated protein, putative</fullName>
    </submittedName>
</protein>
<evidence type="ECO:0000256" key="3">
    <source>
        <dbReference type="ARBA" id="ARBA00022692"/>
    </source>
</evidence>
<feature type="signal peptide" evidence="9">
    <location>
        <begin position="1"/>
        <end position="17"/>
    </location>
</feature>
<evidence type="ECO:0000256" key="5">
    <source>
        <dbReference type="ARBA" id="ARBA00022989"/>
    </source>
</evidence>
<evidence type="ECO:0000256" key="8">
    <source>
        <dbReference type="SAM" id="Phobius"/>
    </source>
</evidence>
<evidence type="ECO:0000259" key="10">
    <source>
        <dbReference type="Pfam" id="PF23122"/>
    </source>
</evidence>
<dbReference type="Pfam" id="PF23122">
    <property type="entry name" value="C2_ITFG1"/>
    <property type="match status" value="1"/>
</dbReference>
<accession>A0A0S4JR51</accession>
<evidence type="ECO:0000256" key="9">
    <source>
        <dbReference type="SAM" id="SignalP"/>
    </source>
</evidence>
<dbReference type="VEuPathDB" id="TriTrypDB:BSAL_34460"/>
<dbReference type="EMBL" id="CYKH01001975">
    <property type="protein sequence ID" value="CUG91852.1"/>
    <property type="molecule type" value="Genomic_DNA"/>
</dbReference>
<reference evidence="12" key="1">
    <citation type="submission" date="2015-09" db="EMBL/GenBank/DDBJ databases">
        <authorList>
            <consortium name="Pathogen Informatics"/>
        </authorList>
    </citation>
    <scope>NUCLEOTIDE SEQUENCE [LARGE SCALE GENOMIC DNA]</scope>
    <source>
        <strain evidence="12">Lake Konstanz</strain>
    </source>
</reference>
<keyword evidence="5 8" id="KW-1133">Transmembrane helix</keyword>
<dbReference type="Proteomes" id="UP000051952">
    <property type="component" value="Unassembled WGS sequence"/>
</dbReference>
<feature type="chain" id="PRO_5006622610" evidence="9">
    <location>
        <begin position="18"/>
        <end position="654"/>
    </location>
</feature>
<feature type="domain" description="T-cell immunomodulatory protein TIP C2" evidence="10">
    <location>
        <begin position="504"/>
        <end position="610"/>
    </location>
</feature>
<dbReference type="OrthoDB" id="10250728at2759"/>
<dbReference type="InterPro" id="IPR028994">
    <property type="entry name" value="Integrin_alpha_N"/>
</dbReference>
<organism evidence="11 12">
    <name type="scientific">Bodo saltans</name>
    <name type="common">Flagellated protozoan</name>
    <dbReference type="NCBI Taxonomy" id="75058"/>
    <lineage>
        <taxon>Eukaryota</taxon>
        <taxon>Discoba</taxon>
        <taxon>Euglenozoa</taxon>
        <taxon>Kinetoplastea</taxon>
        <taxon>Metakinetoplastina</taxon>
        <taxon>Eubodonida</taxon>
        <taxon>Bodonidae</taxon>
        <taxon>Bodo</taxon>
    </lineage>
</organism>
<dbReference type="PANTHER" id="PTHR13412">
    <property type="entry name" value="T-CELL IMMUNOMODULATORY PROTEIN HOMOLOG"/>
    <property type="match status" value="1"/>
</dbReference>